<dbReference type="HOGENOM" id="CLU_091659_0_0_10"/>
<dbReference type="PANTHER" id="PTHR36111">
    <property type="entry name" value="INNER MEMBRANE PROTEIN-RELATED"/>
    <property type="match status" value="1"/>
</dbReference>
<feature type="transmembrane region" description="Helical" evidence="1">
    <location>
        <begin position="150"/>
        <end position="180"/>
    </location>
</feature>
<feature type="transmembrane region" description="Helical" evidence="1">
    <location>
        <begin position="111"/>
        <end position="130"/>
    </location>
</feature>
<evidence type="ECO:0000313" key="2">
    <source>
        <dbReference type="EMBL" id="ADQ78686.1"/>
    </source>
</evidence>
<reference evidence="2 3" key="2">
    <citation type="journal article" date="2011" name="Stand. Genomic Sci.">
        <title>Complete genome sequence of Paludibacter propionicigenes type strain (WB4).</title>
        <authorList>
            <person name="Gronow S."/>
            <person name="Munk C."/>
            <person name="Lapidus A."/>
            <person name="Nolan M."/>
            <person name="Lucas S."/>
            <person name="Hammon N."/>
            <person name="Deshpande S."/>
            <person name="Cheng J.F."/>
            <person name="Tapia R."/>
            <person name="Han C."/>
            <person name="Goodwin L."/>
            <person name="Pitluck S."/>
            <person name="Liolios K."/>
            <person name="Ivanova N."/>
            <person name="Mavromatis K."/>
            <person name="Mikhailova N."/>
            <person name="Pati A."/>
            <person name="Chen A."/>
            <person name="Palaniappan K."/>
            <person name="Land M."/>
            <person name="Hauser L."/>
            <person name="Chang Y.J."/>
            <person name="Jeffries C.D."/>
            <person name="Brambilla E."/>
            <person name="Rohde M."/>
            <person name="Goker M."/>
            <person name="Detter J.C."/>
            <person name="Woyke T."/>
            <person name="Bristow J."/>
            <person name="Eisen J.A."/>
            <person name="Markowitz V."/>
            <person name="Hugenholtz P."/>
            <person name="Kyrpides N.C."/>
            <person name="Klenk H.P."/>
        </authorList>
    </citation>
    <scope>NUCLEOTIDE SEQUENCE [LARGE SCALE GENOMIC DNA]</scope>
    <source>
        <strain evidence="3">DSM 17365 / JCM 13257 / WB4</strain>
    </source>
</reference>
<sequence length="236" mass="25130">MSTLKHKNSKTNMIGTIVNTAAVIAGGTIGLLLNKNMPQRITGIYFQAVGLFTLAIGISMVVKMDHILIVVGSLAIGSLLGEWLNIEAGAERLSNYLKARFKIGNNKFSEGLITAFLLFCIGSMTILGTIQEGTGGSSDLLYTKSLMDFFSALLLASAFGVGVVVSAIPLFIFQALLTLLAMYAGSFFTPTIILGLTSVGGILLIGLGINILEIKKLRIMNMLPALIVVAVLLWLF</sequence>
<dbReference type="Proteomes" id="UP000008718">
    <property type="component" value="Chromosome"/>
</dbReference>
<dbReference type="EMBL" id="CP002345">
    <property type="protein sequence ID" value="ADQ78686.1"/>
    <property type="molecule type" value="Genomic_DNA"/>
</dbReference>
<accession>E4T1U2</accession>
<proteinExistence type="predicted"/>
<keyword evidence="1" id="KW-0472">Membrane</keyword>
<dbReference type="InterPro" id="IPR007563">
    <property type="entry name" value="DUF554"/>
</dbReference>
<dbReference type="Pfam" id="PF04474">
    <property type="entry name" value="DUF554"/>
    <property type="match status" value="1"/>
</dbReference>
<keyword evidence="3" id="KW-1185">Reference proteome</keyword>
<dbReference type="eggNOG" id="COG1811">
    <property type="taxonomic scope" value="Bacteria"/>
</dbReference>
<feature type="transmembrane region" description="Helical" evidence="1">
    <location>
        <begin position="68"/>
        <end position="90"/>
    </location>
</feature>
<reference key="1">
    <citation type="submission" date="2010-11" db="EMBL/GenBank/DDBJ databases">
        <title>The complete genome of Paludibacter propionicigenes DSM 17365.</title>
        <authorList>
            <consortium name="US DOE Joint Genome Institute (JGI-PGF)"/>
            <person name="Lucas S."/>
            <person name="Copeland A."/>
            <person name="Lapidus A."/>
            <person name="Bruce D."/>
            <person name="Goodwin L."/>
            <person name="Pitluck S."/>
            <person name="Kyrpides N."/>
            <person name="Mavromatis K."/>
            <person name="Ivanova N."/>
            <person name="Munk A.C."/>
            <person name="Brettin T."/>
            <person name="Detter J.C."/>
            <person name="Han C."/>
            <person name="Tapia R."/>
            <person name="Land M."/>
            <person name="Hauser L."/>
            <person name="Markowitz V."/>
            <person name="Cheng J.-F."/>
            <person name="Hugenholtz P."/>
            <person name="Woyke T."/>
            <person name="Wu D."/>
            <person name="Gronow S."/>
            <person name="Wellnitz S."/>
            <person name="Brambilla E."/>
            <person name="Klenk H.-P."/>
            <person name="Eisen J.A."/>
        </authorList>
    </citation>
    <scope>NUCLEOTIDE SEQUENCE</scope>
    <source>
        <strain>WB4</strain>
    </source>
</reference>
<name>E4T1U2_PALPW</name>
<feature type="transmembrane region" description="Helical" evidence="1">
    <location>
        <begin position="12"/>
        <end position="32"/>
    </location>
</feature>
<keyword evidence="1" id="KW-0812">Transmembrane</keyword>
<dbReference type="AlphaFoldDB" id="E4T1U2"/>
<dbReference type="STRING" id="694427.Palpr_0527"/>
<evidence type="ECO:0000256" key="1">
    <source>
        <dbReference type="SAM" id="Phobius"/>
    </source>
</evidence>
<feature type="transmembrane region" description="Helical" evidence="1">
    <location>
        <begin position="44"/>
        <end position="62"/>
    </location>
</feature>
<gene>
    <name evidence="2" type="ordered locus">Palpr_0527</name>
</gene>
<dbReference type="PANTHER" id="PTHR36111:SF2">
    <property type="entry name" value="INNER MEMBRANE PROTEIN"/>
    <property type="match status" value="1"/>
</dbReference>
<organism evidence="2 3">
    <name type="scientific">Paludibacter propionicigenes (strain DSM 17365 / JCM 13257 / WB4)</name>
    <dbReference type="NCBI Taxonomy" id="694427"/>
    <lineage>
        <taxon>Bacteria</taxon>
        <taxon>Pseudomonadati</taxon>
        <taxon>Bacteroidota</taxon>
        <taxon>Bacteroidia</taxon>
        <taxon>Bacteroidales</taxon>
        <taxon>Paludibacteraceae</taxon>
        <taxon>Paludibacter</taxon>
    </lineage>
</organism>
<feature type="transmembrane region" description="Helical" evidence="1">
    <location>
        <begin position="218"/>
        <end position="235"/>
    </location>
</feature>
<feature type="transmembrane region" description="Helical" evidence="1">
    <location>
        <begin position="192"/>
        <end position="212"/>
    </location>
</feature>
<dbReference type="KEGG" id="ppn:Palpr_0527"/>
<keyword evidence="1" id="KW-1133">Transmembrane helix</keyword>
<protein>
    <recommendedName>
        <fullName evidence="4">Transport protein</fullName>
    </recommendedName>
</protein>
<evidence type="ECO:0008006" key="4">
    <source>
        <dbReference type="Google" id="ProtNLM"/>
    </source>
</evidence>
<evidence type="ECO:0000313" key="3">
    <source>
        <dbReference type="Proteomes" id="UP000008718"/>
    </source>
</evidence>